<dbReference type="InterPro" id="IPR027548">
    <property type="entry name" value="Ribosomal_eS19_archaeal"/>
</dbReference>
<dbReference type="SMART" id="SM01413">
    <property type="entry name" value="Ribosomal_S19e"/>
    <property type="match status" value="1"/>
</dbReference>
<dbReference type="FunCoup" id="B1L6J2">
    <property type="interactions" value="165"/>
</dbReference>
<keyword evidence="2 5" id="KW-0689">Ribosomal protein</keyword>
<protein>
    <recommendedName>
        <fullName evidence="4 5">Small ribosomal subunit protein eS19</fullName>
    </recommendedName>
</protein>
<dbReference type="KEGG" id="kcr:Kcr_1325"/>
<dbReference type="PhylomeDB" id="B1L6J2"/>
<dbReference type="Pfam" id="PF01090">
    <property type="entry name" value="Ribosomal_S19e"/>
    <property type="match status" value="1"/>
</dbReference>
<dbReference type="EMBL" id="CP000968">
    <property type="protein sequence ID" value="ACB08071.1"/>
    <property type="molecule type" value="Genomic_DNA"/>
</dbReference>
<comment type="subunit">
    <text evidence="5">Part of the 30S ribosomal subunit.</text>
</comment>
<dbReference type="GO" id="GO:0003735">
    <property type="term" value="F:structural constituent of ribosome"/>
    <property type="evidence" value="ECO:0000318"/>
    <property type="project" value="GO_Central"/>
</dbReference>
<comment type="similarity">
    <text evidence="1 5">Belongs to the eukaryotic ribosomal protein eS19 family.</text>
</comment>
<dbReference type="EnsemblBacteria" id="ACB08071">
    <property type="protein sequence ID" value="ACB08071"/>
    <property type="gene ID" value="Kcr_1325"/>
</dbReference>
<dbReference type="PROSITE" id="PS00628">
    <property type="entry name" value="RIBOSOMAL_S19E"/>
    <property type="match status" value="1"/>
</dbReference>
<dbReference type="InParanoid" id="B1L6J2"/>
<evidence type="ECO:0000256" key="4">
    <source>
        <dbReference type="ARBA" id="ARBA00035143"/>
    </source>
</evidence>
<dbReference type="FunFam" id="1.10.10.10:FF:000449">
    <property type="entry name" value="30S ribosomal protein S19e"/>
    <property type="match status" value="1"/>
</dbReference>
<evidence type="ECO:0000256" key="5">
    <source>
        <dbReference type="HAMAP-Rule" id="MF_01474"/>
    </source>
</evidence>
<dbReference type="eggNOG" id="arCOG01344">
    <property type="taxonomic scope" value="Archaea"/>
</dbReference>
<evidence type="ECO:0000256" key="3">
    <source>
        <dbReference type="ARBA" id="ARBA00023274"/>
    </source>
</evidence>
<dbReference type="GO" id="GO:0000028">
    <property type="term" value="P:ribosomal small subunit assembly"/>
    <property type="evidence" value="ECO:0000318"/>
    <property type="project" value="GO_Central"/>
</dbReference>
<dbReference type="GO" id="GO:0006412">
    <property type="term" value="P:translation"/>
    <property type="evidence" value="ECO:0007669"/>
    <property type="project" value="UniProtKB-UniRule"/>
</dbReference>
<reference evidence="6 7" key="1">
    <citation type="journal article" date="2008" name="Proc. Natl. Acad. Sci. U.S.A.">
        <title>A korarchaeal genome reveals new insights into the evolution of the Archaea.</title>
        <authorList>
            <person name="Elkins J.G."/>
            <person name="Podar M."/>
            <person name="Graham D.E."/>
            <person name="Makarova K.S."/>
            <person name="Wolf Y."/>
            <person name="Randau L."/>
            <person name="Hedlund B.P."/>
            <person name="Brochier-Armanet C."/>
            <person name="Kunin V."/>
            <person name="Anderson I."/>
            <person name="Lapidus A."/>
            <person name="Goltsman E."/>
            <person name="Barry K."/>
            <person name="Koonin E.V."/>
            <person name="Hugenholtz P."/>
            <person name="Kyrpides N."/>
            <person name="Wanner G."/>
            <person name="Richardson P."/>
            <person name="Keller M."/>
            <person name="Stetter K.O."/>
        </authorList>
    </citation>
    <scope>NUCLEOTIDE SEQUENCE [LARGE SCALE GENOMIC DNA]</scope>
    <source>
        <strain evidence="7">OPF8</strain>
    </source>
</reference>
<organism evidence="6 7">
    <name type="scientific">Korarchaeum cryptofilum (strain OPF8)</name>
    <dbReference type="NCBI Taxonomy" id="374847"/>
    <lineage>
        <taxon>Archaea</taxon>
        <taxon>Thermoproteota</taxon>
        <taxon>Candidatus Korarchaeia</taxon>
        <taxon>Candidatus Korarchaeales</taxon>
        <taxon>Candidatus Korarchaeaceae</taxon>
        <taxon>Candidatus Korarchaeum</taxon>
    </lineage>
</organism>
<evidence type="ECO:0000313" key="6">
    <source>
        <dbReference type="EMBL" id="ACB08071.1"/>
    </source>
</evidence>
<dbReference type="GO" id="GO:0022627">
    <property type="term" value="C:cytosolic small ribosomal subunit"/>
    <property type="evidence" value="ECO:0000318"/>
    <property type="project" value="GO_Central"/>
</dbReference>
<gene>
    <name evidence="5" type="primary">rps19e</name>
    <name evidence="6" type="ordered locus">Kcr_1325</name>
</gene>
<dbReference type="HAMAP" id="MF_01474">
    <property type="entry name" value="Ribosomal_eS19"/>
    <property type="match status" value="1"/>
</dbReference>
<dbReference type="InterPro" id="IPR018277">
    <property type="entry name" value="Ribosomal_eS19_CS"/>
</dbReference>
<dbReference type="AlphaFoldDB" id="B1L6J2"/>
<dbReference type="HOGENOM" id="CLU_108559_1_0_2"/>
<proteinExistence type="inferred from homology"/>
<name>B1L6J2_KORCO</name>
<comment type="function">
    <text evidence="5">May be involved in maturation of the 30S ribosomal subunit.</text>
</comment>
<evidence type="ECO:0000256" key="1">
    <source>
        <dbReference type="ARBA" id="ARBA00010014"/>
    </source>
</evidence>
<dbReference type="STRING" id="374847.Kcr_1325"/>
<dbReference type="Proteomes" id="UP000001686">
    <property type="component" value="Chromosome"/>
</dbReference>
<sequence length="161" mass="18283">MHLAALLEGKMPTAREVRADLLIERLKEELKKFDGIKPPDWAYYTKTGSHKERPPIQEDWWYIRAASLLRTLYLRGEPVGVERLRTKYGGRKKRGVRPERFAKGSGHVIRLILQQLESLGLVEKVEGRGRRISPAGISLLDKLAGEIIKELNITPGKVVPP</sequence>
<dbReference type="GO" id="GO:0003723">
    <property type="term" value="F:RNA binding"/>
    <property type="evidence" value="ECO:0000318"/>
    <property type="project" value="GO_Central"/>
</dbReference>
<dbReference type="InterPro" id="IPR001266">
    <property type="entry name" value="Ribosomal_eS19"/>
</dbReference>
<dbReference type="InterPro" id="IPR036388">
    <property type="entry name" value="WH-like_DNA-bd_sf"/>
</dbReference>
<keyword evidence="7" id="KW-1185">Reference proteome</keyword>
<dbReference type="SUPFAM" id="SSF46785">
    <property type="entry name" value="Winged helix' DNA-binding domain"/>
    <property type="match status" value="1"/>
</dbReference>
<dbReference type="PANTHER" id="PTHR11710:SF0">
    <property type="entry name" value="40S RIBOSOMAL PROTEIN S19"/>
    <property type="match status" value="1"/>
</dbReference>
<dbReference type="PANTHER" id="PTHR11710">
    <property type="entry name" value="40S RIBOSOMAL PROTEIN S19"/>
    <property type="match status" value="1"/>
</dbReference>
<dbReference type="InterPro" id="IPR036390">
    <property type="entry name" value="WH_DNA-bd_sf"/>
</dbReference>
<evidence type="ECO:0000256" key="2">
    <source>
        <dbReference type="ARBA" id="ARBA00022980"/>
    </source>
</evidence>
<dbReference type="Gene3D" id="1.10.10.10">
    <property type="entry name" value="Winged helix-like DNA-binding domain superfamily/Winged helix DNA-binding domain"/>
    <property type="match status" value="1"/>
</dbReference>
<keyword evidence="3 5" id="KW-0687">Ribonucleoprotein</keyword>
<accession>B1L6J2</accession>
<dbReference type="NCBIfam" id="NF006811">
    <property type="entry name" value="PRK09333.1"/>
    <property type="match status" value="1"/>
</dbReference>
<evidence type="ECO:0000313" key="7">
    <source>
        <dbReference type="Proteomes" id="UP000001686"/>
    </source>
</evidence>